<dbReference type="RefSeq" id="WP_385877402.1">
    <property type="nucleotide sequence ID" value="NZ_JBHLXE010000097.1"/>
</dbReference>
<gene>
    <name evidence="1" type="ORF">ACFFIT_09395</name>
</gene>
<comment type="caution">
    <text evidence="1">The sequence shown here is derived from an EMBL/GenBank/DDBJ whole genome shotgun (WGS) entry which is preliminary data.</text>
</comment>
<evidence type="ECO:0000313" key="2">
    <source>
        <dbReference type="Proteomes" id="UP001589758"/>
    </source>
</evidence>
<sequence>MNKAINLSFYECRSPDEFRAKHNEICKKNGWTPLDTVHFGDLILGIYAEQNIEPAVLIEIVEGGYLVNKKYLVTNHFIEAWQVSDPCCAIDRAYIHKYSPFNDLDFAETERIMRQVLFERTLINDMETD</sequence>
<reference evidence="1 2" key="1">
    <citation type="submission" date="2024-09" db="EMBL/GenBank/DDBJ databases">
        <authorList>
            <person name="Sun Q."/>
            <person name="Mori K."/>
        </authorList>
    </citation>
    <scope>NUCLEOTIDE SEQUENCE [LARGE SCALE GENOMIC DNA]</scope>
    <source>
        <strain evidence="1 2">CCM 8545</strain>
    </source>
</reference>
<name>A0ABV6CBC7_9GAMM</name>
<accession>A0ABV6CBC7</accession>
<organism evidence="1 2">
    <name type="scientific">Thorsellia kenyensis</name>
    <dbReference type="NCBI Taxonomy" id="1549888"/>
    <lineage>
        <taxon>Bacteria</taxon>
        <taxon>Pseudomonadati</taxon>
        <taxon>Pseudomonadota</taxon>
        <taxon>Gammaproteobacteria</taxon>
        <taxon>Enterobacterales</taxon>
        <taxon>Thorselliaceae</taxon>
        <taxon>Thorsellia</taxon>
    </lineage>
</organism>
<dbReference type="EMBL" id="JBHLXE010000097">
    <property type="protein sequence ID" value="MFC0180288.1"/>
    <property type="molecule type" value="Genomic_DNA"/>
</dbReference>
<evidence type="ECO:0000313" key="1">
    <source>
        <dbReference type="EMBL" id="MFC0180288.1"/>
    </source>
</evidence>
<proteinExistence type="predicted"/>
<dbReference type="Proteomes" id="UP001589758">
    <property type="component" value="Unassembled WGS sequence"/>
</dbReference>
<protein>
    <submittedName>
        <fullName evidence="1">Uncharacterized protein</fullName>
    </submittedName>
</protein>
<keyword evidence="2" id="KW-1185">Reference proteome</keyword>